<sequence>MPNVSVFSTIDHQQYTDEPIDVITSPRLPFNSRHITFIIFSIDSLDVSHSDTKWDNAYSKQSPPSIRSETTESFIVGKSS</sequence>
<feature type="region of interest" description="Disordered" evidence="1">
    <location>
        <begin position="56"/>
        <end position="80"/>
    </location>
</feature>
<evidence type="ECO:0000313" key="2">
    <source>
        <dbReference type="Proteomes" id="UP000887575"/>
    </source>
</evidence>
<reference evidence="3" key="1">
    <citation type="submission" date="2024-02" db="UniProtKB">
        <authorList>
            <consortium name="WormBaseParasite"/>
        </authorList>
    </citation>
    <scope>IDENTIFICATION</scope>
</reference>
<evidence type="ECO:0000256" key="1">
    <source>
        <dbReference type="SAM" id="MobiDB-lite"/>
    </source>
</evidence>
<proteinExistence type="predicted"/>
<dbReference type="AlphaFoldDB" id="A0AAF3J951"/>
<organism evidence="2 3">
    <name type="scientific">Mesorhabditis belari</name>
    <dbReference type="NCBI Taxonomy" id="2138241"/>
    <lineage>
        <taxon>Eukaryota</taxon>
        <taxon>Metazoa</taxon>
        <taxon>Ecdysozoa</taxon>
        <taxon>Nematoda</taxon>
        <taxon>Chromadorea</taxon>
        <taxon>Rhabditida</taxon>
        <taxon>Rhabditina</taxon>
        <taxon>Rhabditomorpha</taxon>
        <taxon>Rhabditoidea</taxon>
        <taxon>Rhabditidae</taxon>
        <taxon>Mesorhabditinae</taxon>
        <taxon>Mesorhabditis</taxon>
    </lineage>
</organism>
<feature type="compositionally biased region" description="Polar residues" evidence="1">
    <location>
        <begin position="58"/>
        <end position="80"/>
    </location>
</feature>
<name>A0AAF3J951_9BILA</name>
<protein>
    <submittedName>
        <fullName evidence="3">Uncharacterized protein</fullName>
    </submittedName>
</protein>
<evidence type="ECO:0000313" key="3">
    <source>
        <dbReference type="WBParaSite" id="MBELARI_LOCUS4273"/>
    </source>
</evidence>
<keyword evidence="2" id="KW-1185">Reference proteome</keyword>
<accession>A0AAF3J951</accession>
<dbReference type="WBParaSite" id="MBELARI_LOCUS4273">
    <property type="protein sequence ID" value="MBELARI_LOCUS4273"/>
    <property type="gene ID" value="MBELARI_LOCUS4273"/>
</dbReference>
<dbReference type="Proteomes" id="UP000887575">
    <property type="component" value="Unassembled WGS sequence"/>
</dbReference>